<dbReference type="EMBL" id="MK937605">
    <property type="protein sequence ID" value="QDH93033.1"/>
    <property type="molecule type" value="Genomic_DNA"/>
</dbReference>
<name>A0A514DHF8_9CAUD</name>
<organism evidence="1 2">
    <name type="scientific">Mycobacterium phage Stephig9</name>
    <dbReference type="NCBI Taxonomy" id="2591224"/>
    <lineage>
        <taxon>Viruses</taxon>
        <taxon>Duplodnaviria</taxon>
        <taxon>Heunggongvirae</taxon>
        <taxon>Uroviricota</taxon>
        <taxon>Caudoviricetes</taxon>
        <taxon>Fromanvirus</taxon>
        <taxon>Fromanvirus astro</taxon>
    </lineage>
</organism>
<reference evidence="1 2" key="1">
    <citation type="submission" date="2019-05" db="EMBL/GenBank/DDBJ databases">
        <authorList>
            <person name="Chung H.-M."/>
            <person name="Dalia R."/>
            <person name="Diaz J."/>
            <person name="Khakhina S."/>
            <person name="Lee-Soety J.Y."/>
            <person name="Lindberg H.M."/>
            <person name="Pape-Zambito D.A."/>
            <person name="Sunnen C.N."/>
            <person name="Garlena R.A."/>
            <person name="Russell D.A."/>
            <person name="Pope W.H."/>
            <person name="Jacobs-Sera D."/>
            <person name="Hatfull G.F."/>
        </authorList>
    </citation>
    <scope>NUCLEOTIDE SEQUENCE [LARGE SCALE GENOMIC DNA]</scope>
</reference>
<accession>A0A514DHF8</accession>
<evidence type="ECO:0000313" key="2">
    <source>
        <dbReference type="Proteomes" id="UP000317263"/>
    </source>
</evidence>
<protein>
    <submittedName>
        <fullName evidence="1">Uncharacterized protein</fullName>
    </submittedName>
</protein>
<evidence type="ECO:0000313" key="1">
    <source>
        <dbReference type="EMBL" id="QDH93033.1"/>
    </source>
</evidence>
<dbReference type="Proteomes" id="UP000317263">
    <property type="component" value="Segment"/>
</dbReference>
<sequence length="54" mass="5962">MDDTVTTLTVYVEGQWNNALRSDAFKHELRSLLGRYIGGFRAGAALISSDESEV</sequence>
<proteinExistence type="predicted"/>
<gene>
    <name evidence="1" type="primary">88</name>
    <name evidence="1" type="ORF">SEA_STEPHIG9_88</name>
</gene>